<keyword evidence="2" id="KW-1185">Reference proteome</keyword>
<dbReference type="EMBL" id="BTRK01000006">
    <property type="protein sequence ID" value="GMR56823.1"/>
    <property type="molecule type" value="Genomic_DNA"/>
</dbReference>
<gene>
    <name evidence="1" type="ORF">PMAYCL1PPCAC_27018</name>
</gene>
<comment type="caution">
    <text evidence="1">The sequence shown here is derived from an EMBL/GenBank/DDBJ whole genome shotgun (WGS) entry which is preliminary data.</text>
</comment>
<organism evidence="1 2">
    <name type="scientific">Pristionchus mayeri</name>
    <dbReference type="NCBI Taxonomy" id="1317129"/>
    <lineage>
        <taxon>Eukaryota</taxon>
        <taxon>Metazoa</taxon>
        <taxon>Ecdysozoa</taxon>
        <taxon>Nematoda</taxon>
        <taxon>Chromadorea</taxon>
        <taxon>Rhabditida</taxon>
        <taxon>Rhabditina</taxon>
        <taxon>Diplogasteromorpha</taxon>
        <taxon>Diplogasteroidea</taxon>
        <taxon>Neodiplogasteridae</taxon>
        <taxon>Pristionchus</taxon>
    </lineage>
</organism>
<proteinExistence type="predicted"/>
<dbReference type="AlphaFoldDB" id="A0AAN5D530"/>
<evidence type="ECO:0000313" key="2">
    <source>
        <dbReference type="Proteomes" id="UP001328107"/>
    </source>
</evidence>
<accession>A0AAN5D530</accession>
<name>A0AAN5D530_9BILA</name>
<sequence>HELYHSLFSKKCPDLHELYGQRGECIMKHFQKSCSKFAIGACASGYNTFNEDTPDVESNRLAYSIFRDLYGSQQTNNEIDGLD</sequence>
<feature type="non-terminal residue" evidence="1">
    <location>
        <position position="1"/>
    </location>
</feature>
<evidence type="ECO:0000313" key="1">
    <source>
        <dbReference type="EMBL" id="GMR56823.1"/>
    </source>
</evidence>
<protein>
    <submittedName>
        <fullName evidence="1">Uncharacterized protein</fullName>
    </submittedName>
</protein>
<feature type="non-terminal residue" evidence="1">
    <location>
        <position position="83"/>
    </location>
</feature>
<reference evidence="2" key="1">
    <citation type="submission" date="2022-10" db="EMBL/GenBank/DDBJ databases">
        <title>Genome assembly of Pristionchus species.</title>
        <authorList>
            <person name="Yoshida K."/>
            <person name="Sommer R.J."/>
        </authorList>
    </citation>
    <scope>NUCLEOTIDE SEQUENCE [LARGE SCALE GENOMIC DNA]</scope>
    <source>
        <strain evidence="2">RS5460</strain>
    </source>
</reference>
<dbReference type="Proteomes" id="UP001328107">
    <property type="component" value="Unassembled WGS sequence"/>
</dbReference>